<comment type="caution">
    <text evidence="1">The sequence shown here is derived from an EMBL/GenBank/DDBJ whole genome shotgun (WGS) entry which is preliminary data.</text>
</comment>
<evidence type="ECO:0000313" key="1">
    <source>
        <dbReference type="EMBL" id="DAD39823.1"/>
    </source>
</evidence>
<name>A0A822Z5H8_NELNU</name>
<dbReference type="EMBL" id="DUZY01000005">
    <property type="protein sequence ID" value="DAD39823.1"/>
    <property type="molecule type" value="Genomic_DNA"/>
</dbReference>
<proteinExistence type="predicted"/>
<evidence type="ECO:0000313" key="2">
    <source>
        <dbReference type="Proteomes" id="UP000607653"/>
    </source>
</evidence>
<accession>A0A822Z5H8</accession>
<protein>
    <submittedName>
        <fullName evidence="1">Uncharacterized protein</fullName>
    </submittedName>
</protein>
<dbReference type="AlphaFoldDB" id="A0A822Z5H8"/>
<dbReference type="Proteomes" id="UP000607653">
    <property type="component" value="Unassembled WGS sequence"/>
</dbReference>
<reference evidence="1 2" key="1">
    <citation type="journal article" date="2020" name="Mol. Biol. Evol.">
        <title>Distinct Expression and Methylation Patterns for Genes with Different Fates following a Single Whole-Genome Duplication in Flowering Plants.</title>
        <authorList>
            <person name="Shi T."/>
            <person name="Rahmani R.S."/>
            <person name="Gugger P.F."/>
            <person name="Wang M."/>
            <person name="Li H."/>
            <person name="Zhang Y."/>
            <person name="Li Z."/>
            <person name="Wang Q."/>
            <person name="Van de Peer Y."/>
            <person name="Marchal K."/>
            <person name="Chen J."/>
        </authorList>
    </citation>
    <scope>NUCLEOTIDE SEQUENCE [LARGE SCALE GENOMIC DNA]</scope>
    <source>
        <tissue evidence="1">Leaf</tissue>
    </source>
</reference>
<keyword evidence="2" id="KW-1185">Reference proteome</keyword>
<organism evidence="1 2">
    <name type="scientific">Nelumbo nucifera</name>
    <name type="common">Sacred lotus</name>
    <dbReference type="NCBI Taxonomy" id="4432"/>
    <lineage>
        <taxon>Eukaryota</taxon>
        <taxon>Viridiplantae</taxon>
        <taxon>Streptophyta</taxon>
        <taxon>Embryophyta</taxon>
        <taxon>Tracheophyta</taxon>
        <taxon>Spermatophyta</taxon>
        <taxon>Magnoliopsida</taxon>
        <taxon>Proteales</taxon>
        <taxon>Nelumbonaceae</taxon>
        <taxon>Nelumbo</taxon>
    </lineage>
</organism>
<sequence>MGACTYEARNERVIAHPKALPSGNTDVDNLWKADFAFFTCLDGPHFGG</sequence>
<gene>
    <name evidence="1" type="ORF">HUJ06_014146</name>
</gene>